<proteinExistence type="inferred from homology"/>
<feature type="compositionally biased region" description="Basic and acidic residues" evidence="3">
    <location>
        <begin position="410"/>
        <end position="420"/>
    </location>
</feature>
<dbReference type="EMBL" id="HE575322">
    <property type="protein sequence ID" value="CCC92797.1"/>
    <property type="molecule type" value="Genomic_DNA"/>
</dbReference>
<dbReference type="InterPro" id="IPR037231">
    <property type="entry name" value="NAP-like_sf"/>
</dbReference>
<feature type="region of interest" description="Disordered" evidence="3">
    <location>
        <begin position="1"/>
        <end position="30"/>
    </location>
</feature>
<name>G0UTT3_TRYCI</name>
<reference evidence="4" key="1">
    <citation type="journal article" date="2012" name="Proc. Natl. Acad. Sci. U.S.A.">
        <title>Antigenic diversity is generated by distinct evolutionary mechanisms in African trypanosome species.</title>
        <authorList>
            <person name="Jackson A.P."/>
            <person name="Berry A."/>
            <person name="Aslett M."/>
            <person name="Allison H.C."/>
            <person name="Burton P."/>
            <person name="Vavrova-Anderson J."/>
            <person name="Brown R."/>
            <person name="Browne H."/>
            <person name="Corton N."/>
            <person name="Hauser H."/>
            <person name="Gamble J."/>
            <person name="Gilderthorp R."/>
            <person name="Marcello L."/>
            <person name="McQuillan J."/>
            <person name="Otto T.D."/>
            <person name="Quail M.A."/>
            <person name="Sanders M.J."/>
            <person name="van Tonder A."/>
            <person name="Ginger M.L."/>
            <person name="Field M.C."/>
            <person name="Barry J.D."/>
            <person name="Hertz-Fowler C."/>
            <person name="Berriman M."/>
        </authorList>
    </citation>
    <scope>NUCLEOTIDE SEQUENCE</scope>
    <source>
        <strain evidence="4">IL3000</strain>
    </source>
</reference>
<sequence>MRGQKVPPKYSDPVNLHGDEDDEEDDEEEELDLLKVMSDMKVHERRNVYALKGLLNEYKKVRAQFREELAQLEVEHLRDAKRFHDIRTEIVCGIRDVTDDEVAAAKVTADANEKSSGVREISSSDDDESRKTGKKSVRVVAPQEESSRLESAAASPNGGVPDFWLTAMCNSEVLDAMITERDRPALSHLRDITLEHIDGDPRRGFLINFHFAPNEYFDNAILSKKYTMEFDEDSGELEIDSMVATPVDWKSREKNLTVILKKRKQRHKNSKATRVVTREEQCPSFFNFFTNPFLDDEDSNEEQNEKDKDKKKINDDDEDECEEKVAELHIEMGQILMEELIPKAAFYYTGKSVEQAALELRKQLSIDDDDDDDDDDETDDEKPGNCKSSIHQRGTSGNNREGNSGGGRAKPKEQKECKQQ</sequence>
<dbReference type="AlphaFoldDB" id="G0UTT3"/>
<dbReference type="PANTHER" id="PTHR11875">
    <property type="entry name" value="TESTIS-SPECIFIC Y-ENCODED PROTEIN"/>
    <property type="match status" value="1"/>
</dbReference>
<feature type="compositionally biased region" description="Low complexity" evidence="3">
    <location>
        <begin position="393"/>
        <end position="402"/>
    </location>
</feature>
<dbReference type="Pfam" id="PF00956">
    <property type="entry name" value="NAP"/>
    <property type="match status" value="1"/>
</dbReference>
<feature type="compositionally biased region" description="Acidic residues" evidence="3">
    <location>
        <begin position="19"/>
        <end position="30"/>
    </location>
</feature>
<gene>
    <name evidence="4" type="ORF">TCIL3000_9_1940</name>
</gene>
<dbReference type="Gene3D" id="3.30.1120.90">
    <property type="entry name" value="Nucleosome assembly protein"/>
    <property type="match status" value="1"/>
</dbReference>
<dbReference type="InterPro" id="IPR002164">
    <property type="entry name" value="NAP_family"/>
</dbReference>
<organism evidence="4">
    <name type="scientific">Trypanosoma congolense (strain IL3000)</name>
    <dbReference type="NCBI Taxonomy" id="1068625"/>
    <lineage>
        <taxon>Eukaryota</taxon>
        <taxon>Discoba</taxon>
        <taxon>Euglenozoa</taxon>
        <taxon>Kinetoplastea</taxon>
        <taxon>Metakinetoplastina</taxon>
        <taxon>Trypanosomatida</taxon>
        <taxon>Trypanosomatidae</taxon>
        <taxon>Trypanosoma</taxon>
        <taxon>Nannomonas</taxon>
    </lineage>
</organism>
<evidence type="ECO:0000256" key="3">
    <source>
        <dbReference type="SAM" id="MobiDB-lite"/>
    </source>
</evidence>
<feature type="compositionally biased region" description="Acidic residues" evidence="3">
    <location>
        <begin position="366"/>
        <end position="380"/>
    </location>
</feature>
<evidence type="ECO:0000256" key="1">
    <source>
        <dbReference type="ARBA" id="ARBA00009947"/>
    </source>
</evidence>
<dbReference type="GO" id="GO:0006334">
    <property type="term" value="P:nucleosome assembly"/>
    <property type="evidence" value="ECO:0007669"/>
    <property type="project" value="InterPro"/>
</dbReference>
<feature type="region of interest" description="Disordered" evidence="3">
    <location>
        <begin position="363"/>
        <end position="420"/>
    </location>
</feature>
<evidence type="ECO:0000256" key="2">
    <source>
        <dbReference type="RuleBase" id="RU003876"/>
    </source>
</evidence>
<comment type="similarity">
    <text evidence="1 2">Belongs to the nucleosome assembly protein (NAP) family.</text>
</comment>
<dbReference type="VEuPathDB" id="TriTrypDB:TcIL3000_9_1940"/>
<feature type="compositionally biased region" description="Basic and acidic residues" evidence="3">
    <location>
        <begin position="303"/>
        <end position="314"/>
    </location>
</feature>
<dbReference type="SUPFAM" id="SSF143113">
    <property type="entry name" value="NAP-like"/>
    <property type="match status" value="1"/>
</dbReference>
<accession>G0UTT3</accession>
<evidence type="ECO:0000313" key="4">
    <source>
        <dbReference type="EMBL" id="CCC92797.1"/>
    </source>
</evidence>
<dbReference type="GO" id="GO:0005634">
    <property type="term" value="C:nucleus"/>
    <property type="evidence" value="ECO:0007669"/>
    <property type="project" value="InterPro"/>
</dbReference>
<feature type="region of interest" description="Disordered" evidence="3">
    <location>
        <begin position="290"/>
        <end position="320"/>
    </location>
</feature>
<dbReference type="Gene3D" id="1.20.5.1500">
    <property type="match status" value="1"/>
</dbReference>
<feature type="region of interest" description="Disordered" evidence="3">
    <location>
        <begin position="108"/>
        <end position="155"/>
    </location>
</feature>
<protein>
    <submittedName>
        <fullName evidence="4">Putative nucleosome assembly protein-like protein</fullName>
    </submittedName>
</protein>